<reference evidence="7" key="1">
    <citation type="journal article" date="2023" name="Mol. Phylogenet. Evol.">
        <title>Genome-scale phylogeny and comparative genomics of the fungal order Sordariales.</title>
        <authorList>
            <person name="Hensen N."/>
            <person name="Bonometti L."/>
            <person name="Westerberg I."/>
            <person name="Brannstrom I.O."/>
            <person name="Guillou S."/>
            <person name="Cros-Aarteil S."/>
            <person name="Calhoun S."/>
            <person name="Haridas S."/>
            <person name="Kuo A."/>
            <person name="Mondo S."/>
            <person name="Pangilinan J."/>
            <person name="Riley R."/>
            <person name="LaButti K."/>
            <person name="Andreopoulos B."/>
            <person name="Lipzen A."/>
            <person name="Chen C."/>
            <person name="Yan M."/>
            <person name="Daum C."/>
            <person name="Ng V."/>
            <person name="Clum A."/>
            <person name="Steindorff A."/>
            <person name="Ohm R.A."/>
            <person name="Martin F."/>
            <person name="Silar P."/>
            <person name="Natvig D.O."/>
            <person name="Lalanne C."/>
            <person name="Gautier V."/>
            <person name="Ament-Velasquez S.L."/>
            <person name="Kruys A."/>
            <person name="Hutchinson M.I."/>
            <person name="Powell A.J."/>
            <person name="Barry K."/>
            <person name="Miller A.N."/>
            <person name="Grigoriev I.V."/>
            <person name="Debuchy R."/>
            <person name="Gladieux P."/>
            <person name="Hiltunen Thoren M."/>
            <person name="Johannesson H."/>
        </authorList>
    </citation>
    <scope>NUCLEOTIDE SEQUENCE</scope>
    <source>
        <strain evidence="7">CBS 560.94</strain>
    </source>
</reference>
<sequence>MCSIMLRGLLPRRASSTFTINQAISNVLLHAEARSAYDNGMRAILQKKATLDAMTARRRKLVEELHEREEAAKRQKMDEEKGTSKQ</sequence>
<reference evidence="7" key="2">
    <citation type="submission" date="2023-06" db="EMBL/GenBank/DDBJ databases">
        <authorList>
            <consortium name="Lawrence Berkeley National Laboratory"/>
            <person name="Haridas S."/>
            <person name="Hensen N."/>
            <person name="Bonometti L."/>
            <person name="Westerberg I."/>
            <person name="Brannstrom I.O."/>
            <person name="Guillou S."/>
            <person name="Cros-Aarteil S."/>
            <person name="Calhoun S."/>
            <person name="Kuo A."/>
            <person name="Mondo S."/>
            <person name="Pangilinan J."/>
            <person name="Riley R."/>
            <person name="Labutti K."/>
            <person name="Andreopoulos B."/>
            <person name="Lipzen A."/>
            <person name="Chen C."/>
            <person name="Yanf M."/>
            <person name="Daum C."/>
            <person name="Ng V."/>
            <person name="Clum A."/>
            <person name="Steindorff A."/>
            <person name="Ohm R."/>
            <person name="Martin F."/>
            <person name="Silar P."/>
            <person name="Natvig D."/>
            <person name="Lalanne C."/>
            <person name="Gautier V."/>
            <person name="Ament-Velasquez S.L."/>
            <person name="Kruys A."/>
            <person name="Hutchinson M.I."/>
            <person name="Powell A.J."/>
            <person name="Barry K."/>
            <person name="Miller A.N."/>
            <person name="Grigoriev I.V."/>
            <person name="Debuchy R."/>
            <person name="Gladieux P."/>
            <person name="Thoren M.H."/>
            <person name="Johannesson H."/>
        </authorList>
    </citation>
    <scope>NUCLEOTIDE SEQUENCE</scope>
    <source>
        <strain evidence="7">CBS 560.94</strain>
    </source>
</reference>
<accession>A0AAE0JG72</accession>
<comment type="subcellular location">
    <subcellularLocation>
        <location evidence="2">Cytoplasm</location>
    </subcellularLocation>
    <subcellularLocation>
        <location evidence="1">Nucleus</location>
    </subcellularLocation>
</comment>
<protein>
    <submittedName>
        <fullName evidence="7">Uncharacterized protein</fullName>
    </submittedName>
</protein>
<dbReference type="GO" id="GO:0005737">
    <property type="term" value="C:cytoplasm"/>
    <property type="evidence" value="ECO:0007669"/>
    <property type="project" value="UniProtKB-SubCell"/>
</dbReference>
<keyword evidence="3" id="KW-0963">Cytoplasm</keyword>
<gene>
    <name evidence="7" type="ORF">B0H65DRAFT_549443</name>
</gene>
<dbReference type="GO" id="GO:0005681">
    <property type="term" value="C:spliceosomal complex"/>
    <property type="evidence" value="ECO:0007669"/>
    <property type="project" value="TreeGrafter"/>
</dbReference>
<dbReference type="GO" id="GO:0000390">
    <property type="term" value="P:spliceosomal complex disassembly"/>
    <property type="evidence" value="ECO:0007669"/>
    <property type="project" value="TreeGrafter"/>
</dbReference>
<organism evidence="7 8">
    <name type="scientific">Neurospora tetraspora</name>
    <dbReference type="NCBI Taxonomy" id="94610"/>
    <lineage>
        <taxon>Eukaryota</taxon>
        <taxon>Fungi</taxon>
        <taxon>Dikarya</taxon>
        <taxon>Ascomycota</taxon>
        <taxon>Pezizomycotina</taxon>
        <taxon>Sordariomycetes</taxon>
        <taxon>Sordariomycetidae</taxon>
        <taxon>Sordariales</taxon>
        <taxon>Sordariaceae</taxon>
        <taxon>Neurospora</taxon>
    </lineage>
</organism>
<evidence type="ECO:0000313" key="8">
    <source>
        <dbReference type="Proteomes" id="UP001278500"/>
    </source>
</evidence>
<dbReference type="PANTHER" id="PTHR44313">
    <property type="entry name" value="DNAJ HOMOLOG SUBFAMILY C MEMBER 17"/>
    <property type="match status" value="1"/>
</dbReference>
<dbReference type="GeneID" id="87866813"/>
<evidence type="ECO:0000256" key="3">
    <source>
        <dbReference type="ARBA" id="ARBA00022490"/>
    </source>
</evidence>
<dbReference type="EMBL" id="JAUEPP010000004">
    <property type="protein sequence ID" value="KAK3345767.1"/>
    <property type="molecule type" value="Genomic_DNA"/>
</dbReference>
<name>A0AAE0JG72_9PEZI</name>
<evidence type="ECO:0000256" key="6">
    <source>
        <dbReference type="SAM" id="MobiDB-lite"/>
    </source>
</evidence>
<evidence type="ECO:0000256" key="4">
    <source>
        <dbReference type="ARBA" id="ARBA00023186"/>
    </source>
</evidence>
<proteinExistence type="predicted"/>
<evidence type="ECO:0000256" key="1">
    <source>
        <dbReference type="ARBA" id="ARBA00004123"/>
    </source>
</evidence>
<dbReference type="RefSeq" id="XP_062682380.1">
    <property type="nucleotide sequence ID" value="XM_062829659.1"/>
</dbReference>
<evidence type="ECO:0000313" key="7">
    <source>
        <dbReference type="EMBL" id="KAK3345767.1"/>
    </source>
</evidence>
<comment type="caution">
    <text evidence="7">The sequence shown here is derived from an EMBL/GenBank/DDBJ whole genome shotgun (WGS) entry which is preliminary data.</text>
</comment>
<feature type="region of interest" description="Disordered" evidence="6">
    <location>
        <begin position="65"/>
        <end position="86"/>
    </location>
</feature>
<keyword evidence="4" id="KW-0143">Chaperone</keyword>
<dbReference type="Proteomes" id="UP001278500">
    <property type="component" value="Unassembled WGS sequence"/>
</dbReference>
<dbReference type="PANTHER" id="PTHR44313:SF1">
    <property type="entry name" value="DNAJ HOMOLOG SUBFAMILY C MEMBER 17"/>
    <property type="match status" value="1"/>
</dbReference>
<evidence type="ECO:0000256" key="2">
    <source>
        <dbReference type="ARBA" id="ARBA00004496"/>
    </source>
</evidence>
<dbReference type="InterPro" id="IPR052094">
    <property type="entry name" value="Pre-mRNA-splicing_ERAD"/>
</dbReference>
<evidence type="ECO:0000256" key="5">
    <source>
        <dbReference type="ARBA" id="ARBA00023242"/>
    </source>
</evidence>
<keyword evidence="8" id="KW-1185">Reference proteome</keyword>
<keyword evidence="5" id="KW-0539">Nucleus</keyword>
<dbReference type="AlphaFoldDB" id="A0AAE0JG72"/>